<organism evidence="2 3">
    <name type="scientific">Trifolium pratense</name>
    <name type="common">Red clover</name>
    <dbReference type="NCBI Taxonomy" id="57577"/>
    <lineage>
        <taxon>Eukaryota</taxon>
        <taxon>Viridiplantae</taxon>
        <taxon>Streptophyta</taxon>
        <taxon>Embryophyta</taxon>
        <taxon>Tracheophyta</taxon>
        <taxon>Spermatophyta</taxon>
        <taxon>Magnoliopsida</taxon>
        <taxon>eudicotyledons</taxon>
        <taxon>Gunneridae</taxon>
        <taxon>Pentapetalae</taxon>
        <taxon>rosids</taxon>
        <taxon>fabids</taxon>
        <taxon>Fabales</taxon>
        <taxon>Fabaceae</taxon>
        <taxon>Papilionoideae</taxon>
        <taxon>50 kb inversion clade</taxon>
        <taxon>NPAAA clade</taxon>
        <taxon>Hologalegina</taxon>
        <taxon>IRL clade</taxon>
        <taxon>Trifolieae</taxon>
        <taxon>Trifolium</taxon>
    </lineage>
</organism>
<name>A0A2K3N6G4_TRIPR</name>
<comment type="caution">
    <text evidence="2">The sequence shown here is derived from an EMBL/GenBank/DDBJ whole genome shotgun (WGS) entry which is preliminary data.</text>
</comment>
<dbReference type="EMBL" id="ASHM01016833">
    <property type="protein sequence ID" value="PNX98610.1"/>
    <property type="molecule type" value="Genomic_DNA"/>
</dbReference>
<gene>
    <name evidence="2" type="ORF">L195_g021860</name>
</gene>
<dbReference type="AlphaFoldDB" id="A0A2K3N6G4"/>
<proteinExistence type="predicted"/>
<accession>A0A2K3N6G4</accession>
<dbReference type="Proteomes" id="UP000236291">
    <property type="component" value="Unassembled WGS sequence"/>
</dbReference>
<protein>
    <recommendedName>
        <fullName evidence="4">RNase H type-1 domain-containing protein</fullName>
    </recommendedName>
</protein>
<evidence type="ECO:0000256" key="1">
    <source>
        <dbReference type="SAM" id="MobiDB-lite"/>
    </source>
</evidence>
<sequence length="217" mass="24002">MANYNNLKRAHGGIVIGDYVTPQHDKEVIDLEADNQGSKVVEDAIFVSPSILGYVPPQAEASFSYTTLVPSLATLFNGTRCLTSFCHEDFRYKESVEPFVEPSALIPLLGHHEGAAGGSSTLDLRTTYTNSPQNNNNNNNSSRRAGHYVRTIGISVMLTLDFTMMLTSVDWCIRDSSGQFVMACTSWLQGRFSIIEDEAIALMEAMKEVKRLCKCHL</sequence>
<reference evidence="2 3" key="1">
    <citation type="journal article" date="2014" name="Am. J. Bot.">
        <title>Genome assembly and annotation for red clover (Trifolium pratense; Fabaceae).</title>
        <authorList>
            <person name="Istvanek J."/>
            <person name="Jaros M."/>
            <person name="Krenek A."/>
            <person name="Repkova J."/>
        </authorList>
    </citation>
    <scope>NUCLEOTIDE SEQUENCE [LARGE SCALE GENOMIC DNA]</scope>
    <source>
        <strain evidence="3">cv. Tatra</strain>
        <tissue evidence="2">Young leaves</tissue>
    </source>
</reference>
<evidence type="ECO:0000313" key="3">
    <source>
        <dbReference type="Proteomes" id="UP000236291"/>
    </source>
</evidence>
<feature type="compositionally biased region" description="Polar residues" evidence="1">
    <location>
        <begin position="121"/>
        <end position="133"/>
    </location>
</feature>
<reference evidence="2 3" key="2">
    <citation type="journal article" date="2017" name="Front. Plant Sci.">
        <title>Gene Classification and Mining of Molecular Markers Useful in Red Clover (Trifolium pratense) Breeding.</title>
        <authorList>
            <person name="Istvanek J."/>
            <person name="Dluhosova J."/>
            <person name="Dluhos P."/>
            <person name="Patkova L."/>
            <person name="Nedelnik J."/>
            <person name="Repkova J."/>
        </authorList>
    </citation>
    <scope>NUCLEOTIDE SEQUENCE [LARGE SCALE GENOMIC DNA]</scope>
    <source>
        <strain evidence="3">cv. Tatra</strain>
        <tissue evidence="2">Young leaves</tissue>
    </source>
</reference>
<evidence type="ECO:0008006" key="4">
    <source>
        <dbReference type="Google" id="ProtNLM"/>
    </source>
</evidence>
<feature type="region of interest" description="Disordered" evidence="1">
    <location>
        <begin position="121"/>
        <end position="144"/>
    </location>
</feature>
<evidence type="ECO:0000313" key="2">
    <source>
        <dbReference type="EMBL" id="PNX98610.1"/>
    </source>
</evidence>